<dbReference type="EMBL" id="BSYO01000039">
    <property type="protein sequence ID" value="GMH31073.1"/>
    <property type="molecule type" value="Genomic_DNA"/>
</dbReference>
<gene>
    <name evidence="1" type="ORF">Nepgr_032916</name>
</gene>
<sequence>MIVLIARINGSYGVDLVNIVRVKDWSSVRCPPPARIMSGGAATDFNFHLAKLHQLAPNFLFSLSSLADLVRPSSHESHRNIVLMKNMADDASSTKGKILVPMQHLQI</sequence>
<dbReference type="AlphaFoldDB" id="A0AAD3TLB7"/>
<name>A0AAD3TLB7_NEPGR</name>
<dbReference type="Proteomes" id="UP001279734">
    <property type="component" value="Unassembled WGS sequence"/>
</dbReference>
<accession>A0AAD3TLB7</accession>
<protein>
    <submittedName>
        <fullName evidence="1">Uncharacterized protein</fullName>
    </submittedName>
</protein>
<keyword evidence="2" id="KW-1185">Reference proteome</keyword>
<evidence type="ECO:0000313" key="2">
    <source>
        <dbReference type="Proteomes" id="UP001279734"/>
    </source>
</evidence>
<reference evidence="1" key="1">
    <citation type="submission" date="2023-05" db="EMBL/GenBank/DDBJ databases">
        <title>Nepenthes gracilis genome sequencing.</title>
        <authorList>
            <person name="Fukushima K."/>
        </authorList>
    </citation>
    <scope>NUCLEOTIDE SEQUENCE</scope>
    <source>
        <strain evidence="1">SING2019-196</strain>
    </source>
</reference>
<comment type="caution">
    <text evidence="1">The sequence shown here is derived from an EMBL/GenBank/DDBJ whole genome shotgun (WGS) entry which is preliminary data.</text>
</comment>
<evidence type="ECO:0000313" key="1">
    <source>
        <dbReference type="EMBL" id="GMH31073.1"/>
    </source>
</evidence>
<organism evidence="1 2">
    <name type="scientific">Nepenthes gracilis</name>
    <name type="common">Slender pitcher plant</name>
    <dbReference type="NCBI Taxonomy" id="150966"/>
    <lineage>
        <taxon>Eukaryota</taxon>
        <taxon>Viridiplantae</taxon>
        <taxon>Streptophyta</taxon>
        <taxon>Embryophyta</taxon>
        <taxon>Tracheophyta</taxon>
        <taxon>Spermatophyta</taxon>
        <taxon>Magnoliopsida</taxon>
        <taxon>eudicotyledons</taxon>
        <taxon>Gunneridae</taxon>
        <taxon>Pentapetalae</taxon>
        <taxon>Caryophyllales</taxon>
        <taxon>Nepenthaceae</taxon>
        <taxon>Nepenthes</taxon>
    </lineage>
</organism>
<proteinExistence type="predicted"/>